<evidence type="ECO:0000313" key="10">
    <source>
        <dbReference type="EMBL" id="MPN40412.1"/>
    </source>
</evidence>
<evidence type="ECO:0000256" key="7">
    <source>
        <dbReference type="ARBA" id="ARBA00023014"/>
    </source>
</evidence>
<protein>
    <recommendedName>
        <fullName evidence="9">DNA primase large subunit C-terminal domain-containing protein</fullName>
    </recommendedName>
</protein>
<dbReference type="Pfam" id="PF04104">
    <property type="entry name" value="DNA_primase_lrg"/>
    <property type="match status" value="1"/>
</dbReference>
<dbReference type="GO" id="GO:1990077">
    <property type="term" value="C:primosome complex"/>
    <property type="evidence" value="ECO:0007669"/>
    <property type="project" value="UniProtKB-KW"/>
</dbReference>
<keyword evidence="5" id="KW-0479">Metal-binding</keyword>
<comment type="caution">
    <text evidence="10">The sequence shown here is derived from an EMBL/GenBank/DDBJ whole genome shotgun (WGS) entry which is preliminary data.</text>
</comment>
<dbReference type="GO" id="GO:0051539">
    <property type="term" value="F:4 iron, 4 sulfur cluster binding"/>
    <property type="evidence" value="ECO:0007669"/>
    <property type="project" value="UniProtKB-KW"/>
</dbReference>
<comment type="cofactor">
    <cofactor evidence="1">
        <name>[4Fe-4S] cluster</name>
        <dbReference type="ChEBI" id="CHEBI:49883"/>
    </cofactor>
</comment>
<name>A0A645HPL8_9ZZZZ</name>
<evidence type="ECO:0000256" key="1">
    <source>
        <dbReference type="ARBA" id="ARBA00001966"/>
    </source>
</evidence>
<dbReference type="PANTHER" id="PTHR10537">
    <property type="entry name" value="DNA PRIMASE LARGE SUBUNIT"/>
    <property type="match status" value="1"/>
</dbReference>
<dbReference type="AlphaFoldDB" id="A0A645HPL8"/>
<dbReference type="InterPro" id="IPR007238">
    <property type="entry name" value="DNA_primase_lsu_euk/arc"/>
</dbReference>
<dbReference type="EMBL" id="VSSQ01096809">
    <property type="protein sequence ID" value="MPN40412.1"/>
    <property type="molecule type" value="Genomic_DNA"/>
</dbReference>
<reference evidence="10" key="1">
    <citation type="submission" date="2019-08" db="EMBL/GenBank/DDBJ databases">
        <authorList>
            <person name="Kucharzyk K."/>
            <person name="Murdoch R.W."/>
            <person name="Higgins S."/>
            <person name="Loffler F."/>
        </authorList>
    </citation>
    <scope>NUCLEOTIDE SEQUENCE</scope>
</reference>
<keyword evidence="7" id="KW-0411">Iron-sulfur</keyword>
<evidence type="ECO:0000259" key="9">
    <source>
        <dbReference type="Pfam" id="PF04104"/>
    </source>
</evidence>
<organism evidence="10">
    <name type="scientific">bioreactor metagenome</name>
    <dbReference type="NCBI Taxonomy" id="1076179"/>
    <lineage>
        <taxon>unclassified sequences</taxon>
        <taxon>metagenomes</taxon>
        <taxon>ecological metagenomes</taxon>
    </lineage>
</organism>
<proteinExistence type="predicted"/>
<keyword evidence="4" id="KW-0235">DNA replication</keyword>
<feature type="region of interest" description="Disordered" evidence="8">
    <location>
        <begin position="90"/>
        <end position="125"/>
    </location>
</feature>
<gene>
    <name evidence="10" type="ORF">SDC9_187949</name>
</gene>
<dbReference type="GO" id="GO:0006270">
    <property type="term" value="P:DNA replication initiation"/>
    <property type="evidence" value="ECO:0007669"/>
    <property type="project" value="TreeGrafter"/>
</dbReference>
<feature type="domain" description="DNA primase large subunit C-terminal" evidence="9">
    <location>
        <begin position="2"/>
        <end position="74"/>
    </location>
</feature>
<dbReference type="InterPro" id="IPR058560">
    <property type="entry name" value="DNA_primase_C"/>
</dbReference>
<evidence type="ECO:0000256" key="8">
    <source>
        <dbReference type="SAM" id="MobiDB-lite"/>
    </source>
</evidence>
<evidence type="ECO:0000256" key="4">
    <source>
        <dbReference type="ARBA" id="ARBA00022705"/>
    </source>
</evidence>
<feature type="compositionally biased region" description="Basic and acidic residues" evidence="8">
    <location>
        <begin position="90"/>
        <end position="118"/>
    </location>
</feature>
<keyword evidence="2" id="KW-0004">4Fe-4S</keyword>
<evidence type="ECO:0000256" key="2">
    <source>
        <dbReference type="ARBA" id="ARBA00022485"/>
    </source>
</evidence>
<evidence type="ECO:0000256" key="5">
    <source>
        <dbReference type="ARBA" id="ARBA00022723"/>
    </source>
</evidence>
<keyword evidence="3" id="KW-0639">Primosome</keyword>
<dbReference type="GO" id="GO:0006269">
    <property type="term" value="P:DNA replication, synthesis of primer"/>
    <property type="evidence" value="ECO:0007669"/>
    <property type="project" value="UniProtKB-KW"/>
</dbReference>
<keyword evidence="6" id="KW-0408">Iron</keyword>
<evidence type="ECO:0000256" key="3">
    <source>
        <dbReference type="ARBA" id="ARBA00022515"/>
    </source>
</evidence>
<accession>A0A645HPL8</accession>
<dbReference type="GO" id="GO:0046872">
    <property type="term" value="F:metal ion binding"/>
    <property type="evidence" value="ECO:0007669"/>
    <property type="project" value="UniProtKB-KW"/>
</dbReference>
<evidence type="ECO:0000256" key="6">
    <source>
        <dbReference type="ARBA" id="ARBA00023004"/>
    </source>
</evidence>
<sequence length="125" mass="14135">MRFAMTSFLLNVGMSVDEILNLFNISPDFDAEKTLYQIEHIAGATGNVYKPPACDTMRTYGNCVGKDRLCEKISHPLGYYERKVFIKNKEKEQGESEKQKGNEKDNGKEKGYENEVKNKSGISGE</sequence>
<dbReference type="PANTHER" id="PTHR10537:SF3">
    <property type="entry name" value="DNA PRIMASE LARGE SUBUNIT"/>
    <property type="match status" value="1"/>
</dbReference>